<proteinExistence type="predicted"/>
<name>A0AA36EZG9_OCTVU</name>
<dbReference type="SUPFAM" id="SSF50729">
    <property type="entry name" value="PH domain-like"/>
    <property type="match status" value="1"/>
</dbReference>
<organism evidence="3 4">
    <name type="scientific">Octopus vulgaris</name>
    <name type="common">Common octopus</name>
    <dbReference type="NCBI Taxonomy" id="6645"/>
    <lineage>
        <taxon>Eukaryota</taxon>
        <taxon>Metazoa</taxon>
        <taxon>Spiralia</taxon>
        <taxon>Lophotrochozoa</taxon>
        <taxon>Mollusca</taxon>
        <taxon>Cephalopoda</taxon>
        <taxon>Coleoidea</taxon>
        <taxon>Octopodiformes</taxon>
        <taxon>Octopoda</taxon>
        <taxon>Incirrata</taxon>
        <taxon>Octopodidae</taxon>
        <taxon>Octopus</taxon>
    </lineage>
</organism>
<dbReference type="Gene3D" id="2.30.29.30">
    <property type="entry name" value="Pleckstrin-homology domain (PH domain)/Phosphotyrosine-binding domain (PTB)"/>
    <property type="match status" value="1"/>
</dbReference>
<dbReference type="PROSITE" id="PS50003">
    <property type="entry name" value="PH_DOMAIN"/>
    <property type="match status" value="1"/>
</dbReference>
<evidence type="ECO:0000313" key="4">
    <source>
        <dbReference type="Proteomes" id="UP001162480"/>
    </source>
</evidence>
<evidence type="ECO:0000259" key="2">
    <source>
        <dbReference type="PROSITE" id="PS50003"/>
    </source>
</evidence>
<reference evidence="3" key="1">
    <citation type="submission" date="2023-08" db="EMBL/GenBank/DDBJ databases">
        <authorList>
            <person name="Alioto T."/>
            <person name="Alioto T."/>
            <person name="Gomez Garrido J."/>
        </authorList>
    </citation>
    <scope>NUCLEOTIDE SEQUENCE</scope>
</reference>
<dbReference type="InterPro" id="IPR011993">
    <property type="entry name" value="PH-like_dom_sf"/>
</dbReference>
<keyword evidence="4" id="KW-1185">Reference proteome</keyword>
<feature type="region of interest" description="Disordered" evidence="1">
    <location>
        <begin position="1"/>
        <end position="28"/>
    </location>
</feature>
<dbReference type="Pfam" id="PF00169">
    <property type="entry name" value="PH"/>
    <property type="match status" value="1"/>
</dbReference>
<dbReference type="InterPro" id="IPR001849">
    <property type="entry name" value="PH_domain"/>
</dbReference>
<dbReference type="Proteomes" id="UP001162480">
    <property type="component" value="Chromosome 2"/>
</dbReference>
<gene>
    <name evidence="3" type="ORF">OCTVUL_1B030741</name>
</gene>
<sequence>MSRKFKREEEEERRRKKQYEAEENEDEDGVALLEGSYCDRAVVTTSNKTKDEKQFCFSITYHQSAGQRQYDLKADTEADCIAWIEAIRQASYSKMIECKEELEQKHLHLLQILDSERQAKWHYVQQTEEHTAEIKKLKNEDNLLYKTGLDPPLNLLKKYSSYHKQY</sequence>
<evidence type="ECO:0000313" key="3">
    <source>
        <dbReference type="EMBL" id="CAI9718822.1"/>
    </source>
</evidence>
<dbReference type="AlphaFoldDB" id="A0AA36EZG9"/>
<evidence type="ECO:0000256" key="1">
    <source>
        <dbReference type="SAM" id="MobiDB-lite"/>
    </source>
</evidence>
<dbReference type="EMBL" id="OX597815">
    <property type="protein sequence ID" value="CAI9718822.1"/>
    <property type="molecule type" value="Genomic_DNA"/>
</dbReference>
<feature type="domain" description="PH" evidence="2">
    <location>
        <begin position="1"/>
        <end position="92"/>
    </location>
</feature>
<accession>A0AA36EZG9</accession>
<protein>
    <recommendedName>
        <fullName evidence="2">PH domain-containing protein</fullName>
    </recommendedName>
</protein>